<dbReference type="Proteomes" id="UP000515679">
    <property type="component" value="Chromosome"/>
</dbReference>
<dbReference type="RefSeq" id="WP_182303427.1">
    <property type="nucleotide sequence ID" value="NZ_CP041969.1"/>
</dbReference>
<dbReference type="KEGG" id="cchl:FPL14_13090"/>
<evidence type="ECO:0000313" key="2">
    <source>
        <dbReference type="Proteomes" id="UP000515679"/>
    </source>
</evidence>
<sequence>MNSACKLPLVVPELDSLPNNAFVLSVLQTSPEATRWVYNNYVQIFLVDEGPKVFVQYYSPSIEVNRIPSISPTVRMDRATVTRFAPDFIDFVRFQIDQGYYVWTFVDEYDIPGTRAYRNISNPHSIMLYGYDDGAETLNAAGYFHNQSYGTVEIPYAALKDAYNNCNSEPLSYTDYIHLFRINEGIRNEFSMTWFAEQLADYANSRNTADRWIALEGAGTEEWIWGIGIMDVLREKLNMFMRREAIVDHRPFYLLWEHKKMMNRRMNYMEEHNFFRFDADIRSEYERIEKAAFTMRNQMFKYLMSMEARYAEDVQERLRKLQAEEYELIGRMLSECGQPGHRTRSVQR</sequence>
<dbReference type="EMBL" id="CP041969">
    <property type="protein sequence ID" value="QMV42026.1"/>
    <property type="molecule type" value="Genomic_DNA"/>
</dbReference>
<evidence type="ECO:0000313" key="1">
    <source>
        <dbReference type="EMBL" id="QMV42026.1"/>
    </source>
</evidence>
<accession>A0A7G5BYJ2</accession>
<proteinExistence type="predicted"/>
<reference evidence="1 2" key="1">
    <citation type="submission" date="2019-07" db="EMBL/GenBank/DDBJ databases">
        <authorList>
            <person name="Kim J.K."/>
            <person name="Cheong H.-M."/>
            <person name="Choi Y."/>
            <person name="Hwang K.J."/>
            <person name="Lee S."/>
            <person name="Choi C."/>
        </authorList>
    </citation>
    <scope>NUCLEOTIDE SEQUENCE [LARGE SCALE GENOMIC DNA]</scope>
    <source>
        <strain evidence="1 2">KS 22</strain>
    </source>
</reference>
<dbReference type="AlphaFoldDB" id="A0A7G5BYJ2"/>
<name>A0A7G5BYJ2_9BACL</name>
<gene>
    <name evidence="1" type="ORF">FPL14_13090</name>
</gene>
<protein>
    <submittedName>
        <fullName evidence="1">Uncharacterized protein</fullName>
    </submittedName>
</protein>
<organism evidence="1 2">
    <name type="scientific">Cohnella cholangitidis</name>
    <dbReference type="NCBI Taxonomy" id="2598458"/>
    <lineage>
        <taxon>Bacteria</taxon>
        <taxon>Bacillati</taxon>
        <taxon>Bacillota</taxon>
        <taxon>Bacilli</taxon>
        <taxon>Bacillales</taxon>
        <taxon>Paenibacillaceae</taxon>
        <taxon>Cohnella</taxon>
    </lineage>
</organism>
<keyword evidence="2" id="KW-1185">Reference proteome</keyword>